<organism evidence="2 3">
    <name type="scientific">Blastochloris tepida</name>
    <dbReference type="NCBI Taxonomy" id="2233851"/>
    <lineage>
        <taxon>Bacteria</taxon>
        <taxon>Pseudomonadati</taxon>
        <taxon>Pseudomonadota</taxon>
        <taxon>Alphaproteobacteria</taxon>
        <taxon>Hyphomicrobiales</taxon>
        <taxon>Blastochloridaceae</taxon>
        <taxon>Blastochloris</taxon>
    </lineage>
</organism>
<dbReference type="InterPro" id="IPR055616">
    <property type="entry name" value="DUF7192"/>
</dbReference>
<dbReference type="OrthoDB" id="3667097at2"/>
<dbReference type="EMBL" id="AP018907">
    <property type="protein sequence ID" value="BBF92661.1"/>
    <property type="molecule type" value="Genomic_DNA"/>
</dbReference>
<dbReference type="KEGG" id="blag:BLTE_13460"/>
<evidence type="ECO:0000313" key="3">
    <source>
        <dbReference type="Proteomes" id="UP000266934"/>
    </source>
</evidence>
<gene>
    <name evidence="2" type="ORF">BLTE_13460</name>
</gene>
<feature type="domain" description="DUF7192" evidence="1">
    <location>
        <begin position="57"/>
        <end position="236"/>
    </location>
</feature>
<protein>
    <recommendedName>
        <fullName evidence="1">DUF7192 domain-containing protein</fullName>
    </recommendedName>
</protein>
<evidence type="ECO:0000259" key="1">
    <source>
        <dbReference type="Pfam" id="PF23822"/>
    </source>
</evidence>
<evidence type="ECO:0000313" key="2">
    <source>
        <dbReference type="EMBL" id="BBF92661.1"/>
    </source>
</evidence>
<reference evidence="2 3" key="1">
    <citation type="submission" date="2018-08" db="EMBL/GenBank/DDBJ databases">
        <title>Complete genome sequencing of Blastochloris tepida GI.</title>
        <authorList>
            <person name="Tsukatani Y."/>
            <person name="Mori H."/>
        </authorList>
    </citation>
    <scope>NUCLEOTIDE SEQUENCE [LARGE SCALE GENOMIC DNA]</scope>
    <source>
        <strain evidence="2 3">GI</strain>
    </source>
</reference>
<dbReference type="Proteomes" id="UP000266934">
    <property type="component" value="Chromosome"/>
</dbReference>
<dbReference type="RefSeq" id="WP_126398706.1">
    <property type="nucleotide sequence ID" value="NZ_AP018907.1"/>
</dbReference>
<dbReference type="AlphaFoldDB" id="A0A348FZC8"/>
<dbReference type="Pfam" id="PF23822">
    <property type="entry name" value="DUF7192"/>
    <property type="match status" value="1"/>
</dbReference>
<proteinExistence type="predicted"/>
<sequence>MARIAQIIAGNAPSIADMLDVHPNTTASLWASPLALFDEMASRKARKAPGQWETTTCFGASVKFTGTESFEQAHALCRDGWKDGVDRVASIRDRINATRAHAQRLARWDVAGAAPSVPRAVAGNPLSMRRMDDAQARRRPVLTLICNCATPAFVNQSYLIRYAATVAAIVDAIEEAGFSLTVLAGGAGVTDARRVLTVTTAKEAGQPVDVARLAFALGHPSMYRRGVFASWGTEPGFRFVGVGFGIPEAMPTQTAQPGTFILNGIHNHRTENGFTVDELETDDAAATLALPRAISHLARQGCPAFADHEDHPNNRAAA</sequence>
<name>A0A348FZC8_9HYPH</name>
<keyword evidence="3" id="KW-1185">Reference proteome</keyword>
<accession>A0A348FZC8</accession>